<evidence type="ECO:0000313" key="3">
    <source>
        <dbReference type="Proteomes" id="UP000789901"/>
    </source>
</evidence>
<feature type="region of interest" description="Disordered" evidence="1">
    <location>
        <begin position="62"/>
        <end position="89"/>
    </location>
</feature>
<feature type="non-terminal residue" evidence="2">
    <location>
        <position position="1"/>
    </location>
</feature>
<keyword evidence="3" id="KW-1185">Reference proteome</keyword>
<dbReference type="Proteomes" id="UP000789901">
    <property type="component" value="Unassembled WGS sequence"/>
</dbReference>
<dbReference type="EMBL" id="CAJVQB010057420">
    <property type="protein sequence ID" value="CAG8838141.1"/>
    <property type="molecule type" value="Genomic_DNA"/>
</dbReference>
<comment type="caution">
    <text evidence="2">The sequence shown here is derived from an EMBL/GenBank/DDBJ whole genome shotgun (WGS) entry which is preliminary data.</text>
</comment>
<evidence type="ECO:0000313" key="2">
    <source>
        <dbReference type="EMBL" id="CAG8838141.1"/>
    </source>
</evidence>
<evidence type="ECO:0000256" key="1">
    <source>
        <dbReference type="SAM" id="MobiDB-lite"/>
    </source>
</evidence>
<gene>
    <name evidence="2" type="ORF">GMARGA_LOCUS33825</name>
</gene>
<reference evidence="2 3" key="1">
    <citation type="submission" date="2021-06" db="EMBL/GenBank/DDBJ databases">
        <authorList>
            <person name="Kallberg Y."/>
            <person name="Tangrot J."/>
            <person name="Rosling A."/>
        </authorList>
    </citation>
    <scope>NUCLEOTIDE SEQUENCE [LARGE SCALE GENOMIC DNA]</scope>
    <source>
        <strain evidence="2 3">120-4 pot B 10/14</strain>
    </source>
</reference>
<feature type="compositionally biased region" description="Basic residues" evidence="1">
    <location>
        <begin position="66"/>
        <end position="75"/>
    </location>
</feature>
<organism evidence="2 3">
    <name type="scientific">Gigaspora margarita</name>
    <dbReference type="NCBI Taxonomy" id="4874"/>
    <lineage>
        <taxon>Eukaryota</taxon>
        <taxon>Fungi</taxon>
        <taxon>Fungi incertae sedis</taxon>
        <taxon>Mucoromycota</taxon>
        <taxon>Glomeromycotina</taxon>
        <taxon>Glomeromycetes</taxon>
        <taxon>Diversisporales</taxon>
        <taxon>Gigasporaceae</taxon>
        <taxon>Gigaspora</taxon>
    </lineage>
</organism>
<name>A0ABN7WRT2_GIGMA</name>
<proteinExistence type="predicted"/>
<accession>A0ABN7WRT2</accession>
<protein>
    <submittedName>
        <fullName evidence="2">13029_t:CDS:1</fullName>
    </submittedName>
</protein>
<sequence>TPIIQTLLLTASSSIESVPSVKCKSSKKTSELIDIDFINNNDIYKSKTNKVNSIKTDQEESENLIKKNKSQKKFTHTQIKERPIRTTRGPKKLHYMTVEDVKSDKE</sequence>